<name>A0AAN9TVB7_9HEMI</name>
<protein>
    <submittedName>
        <fullName evidence="2">Uncharacterized protein</fullName>
    </submittedName>
</protein>
<gene>
    <name evidence="2" type="ORF">V9T40_007445</name>
</gene>
<organism evidence="2 3">
    <name type="scientific">Parthenolecanium corni</name>
    <dbReference type="NCBI Taxonomy" id="536013"/>
    <lineage>
        <taxon>Eukaryota</taxon>
        <taxon>Metazoa</taxon>
        <taxon>Ecdysozoa</taxon>
        <taxon>Arthropoda</taxon>
        <taxon>Hexapoda</taxon>
        <taxon>Insecta</taxon>
        <taxon>Pterygota</taxon>
        <taxon>Neoptera</taxon>
        <taxon>Paraneoptera</taxon>
        <taxon>Hemiptera</taxon>
        <taxon>Sternorrhyncha</taxon>
        <taxon>Coccoidea</taxon>
        <taxon>Coccidae</taxon>
        <taxon>Parthenolecanium</taxon>
    </lineage>
</organism>
<keyword evidence="3" id="KW-1185">Reference proteome</keyword>
<sequence length="216" mass="24728">MDRVPFRREPMKTASVRPTAAYKCRPPTPKRSSFSRPRRDASCRAAESSTSRLVLAGYTAAARCILAKLVDLLLASRTVYYRNSDESSAAASTGGRGRGRCLENCGRRKKRISERLIGAVRYGTLRRGEDIFSSCLVRRVVPYSGSYFFLMTRRLRFVRIRRYLLTPTLRSCMRSSRLLRRRSRIQTPAEWLVRVRVRTAGGERNSIYGHCEARSH</sequence>
<dbReference type="Proteomes" id="UP001367676">
    <property type="component" value="Unassembled WGS sequence"/>
</dbReference>
<dbReference type="AlphaFoldDB" id="A0AAN9TVB7"/>
<evidence type="ECO:0000256" key="1">
    <source>
        <dbReference type="SAM" id="MobiDB-lite"/>
    </source>
</evidence>
<proteinExistence type="predicted"/>
<feature type="compositionally biased region" description="Basic and acidic residues" evidence="1">
    <location>
        <begin position="1"/>
        <end position="11"/>
    </location>
</feature>
<dbReference type="EMBL" id="JBBCAQ010000002">
    <property type="protein sequence ID" value="KAK7605587.1"/>
    <property type="molecule type" value="Genomic_DNA"/>
</dbReference>
<accession>A0AAN9TVB7</accession>
<evidence type="ECO:0000313" key="3">
    <source>
        <dbReference type="Proteomes" id="UP001367676"/>
    </source>
</evidence>
<feature type="region of interest" description="Disordered" evidence="1">
    <location>
        <begin position="1"/>
        <end position="41"/>
    </location>
</feature>
<reference evidence="2 3" key="1">
    <citation type="submission" date="2024-03" db="EMBL/GenBank/DDBJ databases">
        <title>Adaptation during the transition from Ophiocordyceps entomopathogen to insect associate is accompanied by gene loss and intensified selection.</title>
        <authorList>
            <person name="Ward C.M."/>
            <person name="Onetto C.A."/>
            <person name="Borneman A.R."/>
        </authorList>
    </citation>
    <scope>NUCLEOTIDE SEQUENCE [LARGE SCALE GENOMIC DNA]</scope>
    <source>
        <strain evidence="2">AWRI1</strain>
        <tissue evidence="2">Single Adult Female</tissue>
    </source>
</reference>
<comment type="caution">
    <text evidence="2">The sequence shown here is derived from an EMBL/GenBank/DDBJ whole genome shotgun (WGS) entry which is preliminary data.</text>
</comment>
<evidence type="ECO:0000313" key="2">
    <source>
        <dbReference type="EMBL" id="KAK7605587.1"/>
    </source>
</evidence>